<keyword evidence="2" id="KW-1133">Transmembrane helix</keyword>
<evidence type="ECO:0000313" key="3">
    <source>
        <dbReference type="Proteomes" id="UP000504637"/>
    </source>
</evidence>
<dbReference type="Proteomes" id="UP000504637">
    <property type="component" value="Unplaced"/>
</dbReference>
<sequence length="362" mass="40919">MARAFAKRAKQASSSSNKSRIPQPFTQAPDSLSPFLQRLNPAQVHITHIDRHPPEHKRTIFLIPVLLNGGIALLLLWRLRHAAPFYYHLVRSLLGQINAATVDLASTTRTQQLLILLRRTAVFLFDFLFFRFAGPWPLTFFLEQPVNPCVWRWRLGYQREEVVVRIGRGWTNGDLVGKNERRDDGGRLSVEGSPFWKVRVLPAVATAQMSKTGYLLMDRSWDLDFELMCDAHALVKQGQISLRELDKVVFAHIEQIGWVVWRWEGDSEGAAAAAGGGAEEKRKKVVAFKETLTAAGKESLFWTWTEIVEEERDLDGGFSREKQARVAARVKKAFAKEGLDFDAVVEGIGGLDELPLTTEKKT</sequence>
<keyword evidence="2" id="KW-0472">Membrane</keyword>
<evidence type="ECO:0000313" key="4">
    <source>
        <dbReference type="RefSeq" id="XP_033463848.1"/>
    </source>
</evidence>
<reference evidence="4" key="2">
    <citation type="submission" date="2020-04" db="EMBL/GenBank/DDBJ databases">
        <authorList>
            <consortium name="NCBI Genome Project"/>
        </authorList>
    </citation>
    <scope>NUCLEOTIDE SEQUENCE</scope>
    <source>
        <strain evidence="4">CBS 342.82</strain>
    </source>
</reference>
<feature type="compositionally biased region" description="Polar residues" evidence="1">
    <location>
        <begin position="11"/>
        <end position="30"/>
    </location>
</feature>
<reference evidence="4" key="3">
    <citation type="submission" date="2025-08" db="UniProtKB">
        <authorList>
            <consortium name="RefSeq"/>
        </authorList>
    </citation>
    <scope>IDENTIFICATION</scope>
    <source>
        <strain evidence="4">CBS 342.82</strain>
    </source>
</reference>
<evidence type="ECO:0000256" key="2">
    <source>
        <dbReference type="SAM" id="Phobius"/>
    </source>
</evidence>
<feature type="region of interest" description="Disordered" evidence="1">
    <location>
        <begin position="1"/>
        <end position="32"/>
    </location>
</feature>
<protein>
    <submittedName>
        <fullName evidence="4">Uncharacterized protein</fullName>
    </submittedName>
</protein>
<proteinExistence type="predicted"/>
<name>A0A6J3MIS3_9PEZI</name>
<accession>A0A6J3MIS3</accession>
<dbReference type="GeneID" id="54358613"/>
<gene>
    <name evidence="4" type="ORF">K489DRAFT_311871</name>
</gene>
<keyword evidence="3" id="KW-1185">Reference proteome</keyword>
<feature type="compositionally biased region" description="Basic residues" evidence="1">
    <location>
        <begin position="1"/>
        <end position="10"/>
    </location>
</feature>
<dbReference type="AlphaFoldDB" id="A0A6J3MIS3"/>
<dbReference type="RefSeq" id="XP_033463848.1">
    <property type="nucleotide sequence ID" value="XM_033600813.1"/>
</dbReference>
<evidence type="ECO:0000256" key="1">
    <source>
        <dbReference type="SAM" id="MobiDB-lite"/>
    </source>
</evidence>
<organism evidence="4">
    <name type="scientific">Dissoconium aciculare CBS 342.82</name>
    <dbReference type="NCBI Taxonomy" id="1314786"/>
    <lineage>
        <taxon>Eukaryota</taxon>
        <taxon>Fungi</taxon>
        <taxon>Dikarya</taxon>
        <taxon>Ascomycota</taxon>
        <taxon>Pezizomycotina</taxon>
        <taxon>Dothideomycetes</taxon>
        <taxon>Dothideomycetidae</taxon>
        <taxon>Mycosphaerellales</taxon>
        <taxon>Dissoconiaceae</taxon>
        <taxon>Dissoconium</taxon>
    </lineage>
</organism>
<keyword evidence="2" id="KW-0812">Transmembrane</keyword>
<dbReference type="OrthoDB" id="5421757at2759"/>
<reference evidence="4" key="1">
    <citation type="submission" date="2020-01" db="EMBL/GenBank/DDBJ databases">
        <authorList>
            <consortium name="DOE Joint Genome Institute"/>
            <person name="Haridas S."/>
            <person name="Albert R."/>
            <person name="Binder M."/>
            <person name="Bloem J."/>
            <person name="Labutti K."/>
            <person name="Salamov A."/>
            <person name="Andreopoulos B."/>
            <person name="Baker S.E."/>
            <person name="Barry K."/>
            <person name="Bills G."/>
            <person name="Bluhm B.H."/>
            <person name="Cannon C."/>
            <person name="Castanera R."/>
            <person name="Culley D.E."/>
            <person name="Daum C."/>
            <person name="Ezra D."/>
            <person name="Gonzalez J.B."/>
            <person name="Henrissat B."/>
            <person name="Kuo A."/>
            <person name="Liang C."/>
            <person name="Lipzen A."/>
            <person name="Lutzoni F."/>
            <person name="Magnuson J."/>
            <person name="Mondo S."/>
            <person name="Nolan M."/>
            <person name="Ohm R."/>
            <person name="Pangilinan J."/>
            <person name="Park H.-J."/>
            <person name="Ramirez L."/>
            <person name="Alfaro M."/>
            <person name="Sun H."/>
            <person name="Tritt A."/>
            <person name="Yoshinaga Y."/>
            <person name="Zwiers L.-H."/>
            <person name="Turgeon B.G."/>
            <person name="Goodwin S.B."/>
            <person name="Spatafora J.W."/>
            <person name="Crous P.W."/>
            <person name="Grigoriev I.V."/>
        </authorList>
    </citation>
    <scope>NUCLEOTIDE SEQUENCE</scope>
    <source>
        <strain evidence="4">CBS 342.82</strain>
    </source>
</reference>
<feature type="transmembrane region" description="Helical" evidence="2">
    <location>
        <begin position="60"/>
        <end position="79"/>
    </location>
</feature>